<comment type="similarity">
    <text evidence="1">Belongs to the HSP15 family.</text>
</comment>
<evidence type="ECO:0000256" key="2">
    <source>
        <dbReference type="ARBA" id="ARBA00022884"/>
    </source>
</evidence>
<dbReference type="Proteomes" id="UP000540989">
    <property type="component" value="Unassembled WGS sequence"/>
</dbReference>
<evidence type="ECO:0000313" key="7">
    <source>
        <dbReference type="EMBL" id="MBB5057826.1"/>
    </source>
</evidence>
<evidence type="ECO:0000256" key="5">
    <source>
        <dbReference type="SAM" id="MobiDB-lite"/>
    </source>
</evidence>
<accession>A0A7W8E3U5</accession>
<dbReference type="GO" id="GO:0003677">
    <property type="term" value="F:DNA binding"/>
    <property type="evidence" value="ECO:0007669"/>
    <property type="project" value="UniProtKB-KW"/>
</dbReference>
<dbReference type="PROSITE" id="PS50889">
    <property type="entry name" value="S4"/>
    <property type="match status" value="1"/>
</dbReference>
<evidence type="ECO:0000256" key="3">
    <source>
        <dbReference type="ARBA" id="ARBA00023125"/>
    </source>
</evidence>
<dbReference type="InterPro" id="IPR036986">
    <property type="entry name" value="S4_RNA-bd_sf"/>
</dbReference>
<comment type="caution">
    <text evidence="7">The sequence shown here is derived from an EMBL/GenBank/DDBJ whole genome shotgun (WGS) entry which is preliminary data.</text>
</comment>
<evidence type="ECO:0000256" key="4">
    <source>
        <dbReference type="PROSITE-ProRule" id="PRU00182"/>
    </source>
</evidence>
<dbReference type="Gene3D" id="3.10.290.10">
    <property type="entry name" value="RNA-binding S4 domain"/>
    <property type="match status" value="1"/>
</dbReference>
<dbReference type="InterPro" id="IPR025708">
    <property type="entry name" value="HSP15"/>
</dbReference>
<protein>
    <submittedName>
        <fullName evidence="7">Ribosome-associated heat shock protein Hsp15</fullName>
    </submittedName>
</protein>
<sequence length="130" mass="14793">METVRIDKWLWAARFFKTRALASDACDIGRIESNGHRAKAARDVRLGDKLRITNEAGIFEIEVLQLTEVRGPASVAQGLYRESAESRIARAKVAEERKQMLEAGGMTEGRPSKRDRRDINKLRGRIHRFS</sequence>
<feature type="region of interest" description="Disordered" evidence="5">
    <location>
        <begin position="101"/>
        <end position="130"/>
    </location>
</feature>
<evidence type="ECO:0000256" key="1">
    <source>
        <dbReference type="ARBA" id="ARBA00008396"/>
    </source>
</evidence>
<feature type="compositionally biased region" description="Basic and acidic residues" evidence="5">
    <location>
        <begin position="110"/>
        <end position="121"/>
    </location>
</feature>
<dbReference type="GO" id="GO:0034605">
    <property type="term" value="P:cellular response to heat"/>
    <property type="evidence" value="ECO:0007669"/>
    <property type="project" value="InterPro"/>
</dbReference>
<proteinExistence type="inferred from homology"/>
<reference evidence="7 8" key="1">
    <citation type="submission" date="2020-08" db="EMBL/GenBank/DDBJ databases">
        <title>Genomic Encyclopedia of Type Strains, Phase IV (KMG-V): Genome sequencing to study the core and pangenomes of soil and plant-associated prokaryotes.</title>
        <authorList>
            <person name="Whitman W."/>
        </authorList>
    </citation>
    <scope>NUCLEOTIDE SEQUENCE [LARGE SCALE GENOMIC DNA]</scope>
    <source>
        <strain evidence="7 8">M8UP14</strain>
    </source>
</reference>
<keyword evidence="7" id="KW-0346">Stress response</keyword>
<dbReference type="InterPro" id="IPR002942">
    <property type="entry name" value="S4_RNA-bd"/>
</dbReference>
<evidence type="ECO:0000313" key="8">
    <source>
        <dbReference type="Proteomes" id="UP000540989"/>
    </source>
</evidence>
<gene>
    <name evidence="7" type="ORF">HDF16_002532</name>
</gene>
<dbReference type="GO" id="GO:0003727">
    <property type="term" value="F:single-stranded RNA binding"/>
    <property type="evidence" value="ECO:0007669"/>
    <property type="project" value="InterPro"/>
</dbReference>
<dbReference type="EMBL" id="JACHIP010000003">
    <property type="protein sequence ID" value="MBB5057826.1"/>
    <property type="molecule type" value="Genomic_DNA"/>
</dbReference>
<evidence type="ECO:0000259" key="6">
    <source>
        <dbReference type="Pfam" id="PF01479"/>
    </source>
</evidence>
<keyword evidence="3" id="KW-0238">DNA-binding</keyword>
<dbReference type="PIRSF" id="PIRSF016821">
    <property type="entry name" value="HSP15"/>
    <property type="match status" value="1"/>
</dbReference>
<dbReference type="RefSeq" id="WP_184216964.1">
    <property type="nucleotide sequence ID" value="NZ_JACHIP010000003.1"/>
</dbReference>
<dbReference type="CDD" id="cd00165">
    <property type="entry name" value="S4"/>
    <property type="match status" value="1"/>
</dbReference>
<dbReference type="AlphaFoldDB" id="A0A7W8E3U5"/>
<name>A0A7W8E3U5_9BACT</name>
<keyword evidence="8" id="KW-1185">Reference proteome</keyword>
<organism evidence="7 8">
    <name type="scientific">Granulicella aggregans</name>
    <dbReference type="NCBI Taxonomy" id="474949"/>
    <lineage>
        <taxon>Bacteria</taxon>
        <taxon>Pseudomonadati</taxon>
        <taxon>Acidobacteriota</taxon>
        <taxon>Terriglobia</taxon>
        <taxon>Terriglobales</taxon>
        <taxon>Acidobacteriaceae</taxon>
        <taxon>Granulicella</taxon>
    </lineage>
</organism>
<dbReference type="GO" id="GO:0043023">
    <property type="term" value="F:ribosomal large subunit binding"/>
    <property type="evidence" value="ECO:0007669"/>
    <property type="project" value="InterPro"/>
</dbReference>
<dbReference type="SUPFAM" id="SSF55174">
    <property type="entry name" value="Alpha-L RNA-binding motif"/>
    <property type="match status" value="1"/>
</dbReference>
<keyword evidence="2 4" id="KW-0694">RNA-binding</keyword>
<feature type="domain" description="RNA-binding S4" evidence="6">
    <location>
        <begin position="4"/>
        <end position="49"/>
    </location>
</feature>
<dbReference type="Pfam" id="PF01479">
    <property type="entry name" value="S4"/>
    <property type="match status" value="1"/>
</dbReference>